<accession>A0A7Y9ZC72</accession>
<evidence type="ECO:0000256" key="5">
    <source>
        <dbReference type="ARBA" id="ARBA00022989"/>
    </source>
</evidence>
<evidence type="ECO:0000313" key="10">
    <source>
        <dbReference type="EMBL" id="NYI42185.1"/>
    </source>
</evidence>
<feature type="transmembrane region" description="Helical" evidence="8">
    <location>
        <begin position="123"/>
        <end position="144"/>
    </location>
</feature>
<feature type="compositionally biased region" description="Basic residues" evidence="7">
    <location>
        <begin position="225"/>
        <end position="235"/>
    </location>
</feature>
<dbReference type="GO" id="GO:0005886">
    <property type="term" value="C:plasma membrane"/>
    <property type="evidence" value="ECO:0007669"/>
    <property type="project" value="UniProtKB-SubCell"/>
</dbReference>
<comment type="caution">
    <text evidence="10">The sequence shown here is derived from an EMBL/GenBank/DDBJ whole genome shotgun (WGS) entry which is preliminary data.</text>
</comment>
<dbReference type="PANTHER" id="PTHR30506:SF3">
    <property type="entry name" value="UPF0126 INNER MEMBRANE PROTEIN YADS-RELATED"/>
    <property type="match status" value="1"/>
</dbReference>
<keyword evidence="6 8" id="KW-0472">Membrane</keyword>
<evidence type="ECO:0000256" key="3">
    <source>
        <dbReference type="ARBA" id="ARBA00022475"/>
    </source>
</evidence>
<gene>
    <name evidence="10" type="ORF">BKA03_002304</name>
</gene>
<feature type="transmembrane region" description="Helical" evidence="8">
    <location>
        <begin position="6"/>
        <end position="25"/>
    </location>
</feature>
<keyword evidence="5 8" id="KW-1133">Transmembrane helix</keyword>
<keyword evidence="4 8" id="KW-0812">Transmembrane</keyword>
<dbReference type="RefSeq" id="WP_062074060.1">
    <property type="nucleotide sequence ID" value="NZ_BBRC01000002.1"/>
</dbReference>
<organism evidence="10 11">
    <name type="scientific">Demequina lutea</name>
    <dbReference type="NCBI Taxonomy" id="431489"/>
    <lineage>
        <taxon>Bacteria</taxon>
        <taxon>Bacillati</taxon>
        <taxon>Actinomycetota</taxon>
        <taxon>Actinomycetes</taxon>
        <taxon>Micrococcales</taxon>
        <taxon>Demequinaceae</taxon>
        <taxon>Demequina</taxon>
    </lineage>
</organism>
<dbReference type="PANTHER" id="PTHR30506">
    <property type="entry name" value="INNER MEMBRANE PROTEIN"/>
    <property type="match status" value="1"/>
</dbReference>
<evidence type="ECO:0000259" key="9">
    <source>
        <dbReference type="Pfam" id="PF03458"/>
    </source>
</evidence>
<sequence>MPLPDVLELPLAINLLAVFFGALGGTLRAGEDEHTDLVGVFTLAAAMGFGGGLVRDLLLGNLPPAAFRDPSYLIVAAAAAGLGMLFLYYLRKLGPVLWPIDTIVIGLFACVGTNAALIADLGMLPAIIIGTIASVGGLILSDLLQGRPSSIMYVGPPNAVAGLAGAVTYALLYTGTRPLISIGIAVIATVLVRLTGPLFHMNVPQPRMRAYELRLKRAGNLTPRRSARNARRVRRSAGGGIGSNSGTSPTL</sequence>
<dbReference type="Proteomes" id="UP000547973">
    <property type="component" value="Unassembled WGS sequence"/>
</dbReference>
<evidence type="ECO:0000256" key="7">
    <source>
        <dbReference type="SAM" id="MobiDB-lite"/>
    </source>
</evidence>
<feature type="transmembrane region" description="Helical" evidence="8">
    <location>
        <begin position="37"/>
        <end position="58"/>
    </location>
</feature>
<evidence type="ECO:0000313" key="11">
    <source>
        <dbReference type="Proteomes" id="UP000547973"/>
    </source>
</evidence>
<feature type="transmembrane region" description="Helical" evidence="8">
    <location>
        <begin position="96"/>
        <end position="117"/>
    </location>
</feature>
<comment type="subcellular location">
    <subcellularLocation>
        <location evidence="1">Cell membrane</location>
        <topology evidence="1">Multi-pass membrane protein</topology>
    </subcellularLocation>
</comment>
<evidence type="ECO:0000256" key="6">
    <source>
        <dbReference type="ARBA" id="ARBA00023136"/>
    </source>
</evidence>
<feature type="transmembrane region" description="Helical" evidence="8">
    <location>
        <begin position="179"/>
        <end position="199"/>
    </location>
</feature>
<keyword evidence="11" id="KW-1185">Reference proteome</keyword>
<name>A0A7Y9ZC72_9MICO</name>
<protein>
    <submittedName>
        <fullName evidence="10">Putative membrane protein YeiH</fullName>
    </submittedName>
</protein>
<evidence type="ECO:0000256" key="4">
    <source>
        <dbReference type="ARBA" id="ARBA00022692"/>
    </source>
</evidence>
<feature type="region of interest" description="Disordered" evidence="7">
    <location>
        <begin position="224"/>
        <end position="251"/>
    </location>
</feature>
<dbReference type="InterPro" id="IPR005115">
    <property type="entry name" value="Gly_transporter"/>
</dbReference>
<feature type="transmembrane region" description="Helical" evidence="8">
    <location>
        <begin position="151"/>
        <end position="173"/>
    </location>
</feature>
<dbReference type="EMBL" id="JACBZO010000001">
    <property type="protein sequence ID" value="NYI42185.1"/>
    <property type="molecule type" value="Genomic_DNA"/>
</dbReference>
<evidence type="ECO:0000256" key="1">
    <source>
        <dbReference type="ARBA" id="ARBA00004651"/>
    </source>
</evidence>
<evidence type="ECO:0000256" key="8">
    <source>
        <dbReference type="SAM" id="Phobius"/>
    </source>
</evidence>
<comment type="similarity">
    <text evidence="2">Belongs to the UPF0126 family.</text>
</comment>
<dbReference type="AlphaFoldDB" id="A0A7Y9ZC72"/>
<feature type="domain" description="Glycine transporter" evidence="9">
    <location>
        <begin position="12"/>
        <end position="86"/>
    </location>
</feature>
<feature type="domain" description="Glycine transporter" evidence="9">
    <location>
        <begin position="100"/>
        <end position="173"/>
    </location>
</feature>
<keyword evidence="3" id="KW-1003">Cell membrane</keyword>
<proteinExistence type="inferred from homology"/>
<reference evidence="10 11" key="1">
    <citation type="submission" date="2020-07" db="EMBL/GenBank/DDBJ databases">
        <title>Sequencing the genomes of 1000 actinobacteria strains.</title>
        <authorList>
            <person name="Klenk H.-P."/>
        </authorList>
    </citation>
    <scope>NUCLEOTIDE SEQUENCE [LARGE SCALE GENOMIC DNA]</scope>
    <source>
        <strain evidence="10 11">DSM 19970</strain>
    </source>
</reference>
<evidence type="ECO:0000256" key="2">
    <source>
        <dbReference type="ARBA" id="ARBA00008193"/>
    </source>
</evidence>
<feature type="transmembrane region" description="Helical" evidence="8">
    <location>
        <begin position="70"/>
        <end position="89"/>
    </location>
</feature>
<dbReference type="Pfam" id="PF03458">
    <property type="entry name" value="Gly_transporter"/>
    <property type="match status" value="2"/>
</dbReference>